<dbReference type="GO" id="GO:0047280">
    <property type="term" value="F:nicotinamide phosphoribosyltransferase activity"/>
    <property type="evidence" value="ECO:0007669"/>
    <property type="project" value="UniProtKB-EC"/>
</dbReference>
<evidence type="ECO:0000256" key="3">
    <source>
        <dbReference type="ARBA" id="ARBA00022676"/>
    </source>
</evidence>
<dbReference type="OrthoDB" id="193380at2759"/>
<comment type="caution">
    <text evidence="9">The sequence shown here is derived from an EMBL/GenBank/DDBJ whole genome shotgun (WGS) entry which is preliminary data.</text>
</comment>
<dbReference type="Pfam" id="PF04095">
    <property type="entry name" value="NAPRTase"/>
    <property type="match status" value="1"/>
</dbReference>
<dbReference type="InterPro" id="IPR016471">
    <property type="entry name" value="Nicotinamide_PRibTrfase"/>
</dbReference>
<sequence>MAMIREYGHGAFAVVMDTYDYVHALEAVLPAVAKAKTDAGGFMVIRPDSGDTVDTVLQALRSAEKVFGSRVNGKGFKVLNGCGVIQGDGVTYAKAGQILKAVESTGFSAQNVAMGMGGGLLQRVNRDMLSFATKLSHISHADGSTRDVLKYPKTEHSKASLPGEFVVVRTPAADGCGIPVVYPKETQFSYHKQPGIVETGKADSEASEADVAAVVGIRNYKHSGIPEMGIVFDNADEIAAAALEAGRAARLDEDGANLLRPVYDHGPVLCGTAPDGEPPAAEGGRIRAWDSFDVIRRRAREEWRASPKTADVVSPALKAKTDKALQVLRRAVQQDAACGAAR</sequence>
<dbReference type="AlphaFoldDB" id="A0A8H8DI84"/>
<dbReference type="SUPFAM" id="SSF51690">
    <property type="entry name" value="Nicotinate/Quinolinate PRTase C-terminal domain-like"/>
    <property type="match status" value="1"/>
</dbReference>
<evidence type="ECO:0000256" key="6">
    <source>
        <dbReference type="ARBA" id="ARBA00035024"/>
    </source>
</evidence>
<evidence type="ECO:0000256" key="4">
    <source>
        <dbReference type="ARBA" id="ARBA00022679"/>
    </source>
</evidence>
<proteinExistence type="inferred from homology"/>
<accession>A0A8H8DI84</accession>
<evidence type="ECO:0000256" key="7">
    <source>
        <dbReference type="ARBA" id="ARBA00035036"/>
    </source>
</evidence>
<comment type="similarity">
    <text evidence="1">Belongs to the NAPRTase family.</text>
</comment>
<evidence type="ECO:0000313" key="10">
    <source>
        <dbReference type="Proteomes" id="UP000673691"/>
    </source>
</evidence>
<protein>
    <recommendedName>
        <fullName evidence="7">Nicotinamide phosphoribosyltransferase</fullName>
        <ecNumber evidence="6">2.4.2.12</ecNumber>
    </recommendedName>
</protein>
<dbReference type="GO" id="GO:0009435">
    <property type="term" value="P:NAD+ biosynthetic process"/>
    <property type="evidence" value="ECO:0007669"/>
    <property type="project" value="UniProtKB-UniPathway"/>
</dbReference>
<dbReference type="InterPro" id="IPR036068">
    <property type="entry name" value="Nicotinate_pribotase-like_C"/>
</dbReference>
<evidence type="ECO:0000256" key="2">
    <source>
        <dbReference type="ARBA" id="ARBA00022642"/>
    </source>
</evidence>
<keyword evidence="2" id="KW-0662">Pyridine nucleotide biosynthesis</keyword>
<dbReference type="UniPathway" id="UPA00253"/>
<name>A0A8H8DI84_9FUNG</name>
<evidence type="ECO:0000313" key="9">
    <source>
        <dbReference type="EMBL" id="KAG5459594.1"/>
    </source>
</evidence>
<dbReference type="PANTHER" id="PTHR43816:SF1">
    <property type="entry name" value="NICOTINAMIDE PHOSPHORIBOSYLTRANSFERASE"/>
    <property type="match status" value="1"/>
</dbReference>
<dbReference type="InterPro" id="IPR041525">
    <property type="entry name" value="N/Namide_PRibTrfase"/>
</dbReference>
<dbReference type="Proteomes" id="UP000673691">
    <property type="component" value="Unassembled WGS sequence"/>
</dbReference>
<dbReference type="EMBL" id="JAEFCI010006582">
    <property type="protein sequence ID" value="KAG5459594.1"/>
    <property type="molecule type" value="Genomic_DNA"/>
</dbReference>
<organism evidence="9 10">
    <name type="scientific">Olpidium bornovanus</name>
    <dbReference type="NCBI Taxonomy" id="278681"/>
    <lineage>
        <taxon>Eukaryota</taxon>
        <taxon>Fungi</taxon>
        <taxon>Fungi incertae sedis</taxon>
        <taxon>Olpidiomycota</taxon>
        <taxon>Olpidiomycotina</taxon>
        <taxon>Olpidiomycetes</taxon>
        <taxon>Olpidiales</taxon>
        <taxon>Olpidiaceae</taxon>
        <taxon>Olpidium</taxon>
    </lineage>
</organism>
<feature type="domain" description="Nicotinate/nicotinamide phosphoribosyltransferase" evidence="8">
    <location>
        <begin position="39"/>
        <end position="161"/>
    </location>
</feature>
<reference evidence="9 10" key="1">
    <citation type="journal article" name="Sci. Rep.">
        <title>Genome-scale phylogenetic analyses confirm Olpidium as the closest living zoosporic fungus to the non-flagellated, terrestrial fungi.</title>
        <authorList>
            <person name="Chang Y."/>
            <person name="Rochon D."/>
            <person name="Sekimoto S."/>
            <person name="Wang Y."/>
            <person name="Chovatia M."/>
            <person name="Sandor L."/>
            <person name="Salamov A."/>
            <person name="Grigoriev I.V."/>
            <person name="Stajich J.E."/>
            <person name="Spatafora J.W."/>
        </authorList>
    </citation>
    <scope>NUCLEOTIDE SEQUENCE [LARGE SCALE GENOMIC DNA]</scope>
    <source>
        <strain evidence="9">S191</strain>
    </source>
</reference>
<evidence type="ECO:0000256" key="1">
    <source>
        <dbReference type="ARBA" id="ARBA00010897"/>
    </source>
</evidence>
<dbReference type="PANTHER" id="PTHR43816">
    <property type="entry name" value="NICOTINAMIDE PHOSPHORIBOSYLTRANSFERASE"/>
    <property type="match status" value="1"/>
</dbReference>
<keyword evidence="3 9" id="KW-0328">Glycosyltransferase</keyword>
<dbReference type="InterPro" id="IPR013785">
    <property type="entry name" value="Aldolase_TIM"/>
</dbReference>
<comment type="pathway">
    <text evidence="5">Cofactor biosynthesis; NAD(+) biosynthesis; nicotinamide D-ribonucleotide from 5-phospho-alpha-D-ribose 1-diphosphate and nicotinamide: step 1/1.</text>
</comment>
<dbReference type="EC" id="2.4.2.12" evidence="6"/>
<dbReference type="Gene3D" id="3.20.20.70">
    <property type="entry name" value="Aldolase class I"/>
    <property type="match status" value="1"/>
</dbReference>
<evidence type="ECO:0000259" key="8">
    <source>
        <dbReference type="Pfam" id="PF04095"/>
    </source>
</evidence>
<evidence type="ECO:0000256" key="5">
    <source>
        <dbReference type="ARBA" id="ARBA00035007"/>
    </source>
</evidence>
<keyword evidence="4" id="KW-0808">Transferase</keyword>
<gene>
    <name evidence="9" type="ORF">BJ554DRAFT_8466</name>
</gene>
<keyword evidence="10" id="KW-1185">Reference proteome</keyword>